<evidence type="ECO:0000256" key="6">
    <source>
        <dbReference type="ARBA" id="ARBA00022807"/>
    </source>
</evidence>
<dbReference type="GO" id="GO:0072557">
    <property type="term" value="C:IPAF inflammasome complex"/>
    <property type="evidence" value="ECO:0007669"/>
    <property type="project" value="TreeGrafter"/>
</dbReference>
<feature type="domain" description="AIG1-type G" evidence="11">
    <location>
        <begin position="421"/>
        <end position="609"/>
    </location>
</feature>
<dbReference type="PROSITE" id="PS01122">
    <property type="entry name" value="CASPASE_CYS"/>
    <property type="match status" value="1"/>
</dbReference>
<comment type="similarity">
    <text evidence="1">Belongs to the TRAFAC class TrmE-Era-EngA-EngB-Septin-like GTPase superfamily. AIG1/Toc34/Toc159-like paraseptin GTPase family. IAN subfamily.</text>
</comment>
<evidence type="ECO:0000256" key="7">
    <source>
        <dbReference type="ARBA" id="ARBA00023145"/>
    </source>
</evidence>
<dbReference type="RefSeq" id="XP_039473377.1">
    <property type="nucleotide sequence ID" value="XM_039617443.1"/>
</dbReference>
<keyword evidence="5" id="KW-0378">Hydrolase</keyword>
<dbReference type="GO" id="GO:0004197">
    <property type="term" value="F:cysteine-type endopeptidase activity"/>
    <property type="evidence" value="ECO:0007669"/>
    <property type="project" value="InterPro"/>
</dbReference>
<dbReference type="RefSeq" id="XP_039473376.1">
    <property type="nucleotide sequence ID" value="XM_039617442.1"/>
</dbReference>
<protein>
    <submittedName>
        <fullName evidence="12">Uncharacterized protein</fullName>
    </submittedName>
</protein>
<dbReference type="Pfam" id="PF00656">
    <property type="entry name" value="Peptidase_C14"/>
    <property type="match status" value="1"/>
</dbReference>
<dbReference type="GO" id="GO:0005525">
    <property type="term" value="F:GTP binding"/>
    <property type="evidence" value="ECO:0007669"/>
    <property type="project" value="InterPro"/>
</dbReference>
<dbReference type="PROSITE" id="PS51720">
    <property type="entry name" value="G_AIG1"/>
    <property type="match status" value="1"/>
</dbReference>
<reference evidence="12" key="2">
    <citation type="submission" date="2025-08" db="UniProtKB">
        <authorList>
            <consortium name="Ensembl"/>
        </authorList>
    </citation>
    <scope>IDENTIFICATION</scope>
</reference>
<sequence length="609" mass="69281">MATCRDDEWAKNIYPVTKQSKSHRIALMINNIKFHNNSSDRHGAEKDDWVMFNLLQSLGYQVVRYNNLTGKQIDDALTQFSQHKKLTHTDSVFVTIMSHGDMGIISGTDSEEFETEKIFQCLNAKNCPALVNKPKIIIIQACRGAQKGWVDLQSVRTDNIRAPSENFTRAARVHIEKDFICFHSSTPHTVSYRSTSDGSFFIQTLADVFNKWSHEYDIEELFRKVMQHFEASSSDCMQMPTKERNTLTKRFNLFPDRISVIIFGKGELLKKALITNILGKDLSELSNKKFLTNTEIYENHTYEFICTPDLNTQCEYIQYFSKVPPPDMCLVVVADGFSDKDVRQQIDDLSKKTGKPPEVFTVVLPLRYKPGCYSFKSCTIQQAFSELDKLAADRGLTLISMRNADYFGAHNKMENNRKLTSTKVNLVLLGTGGTGKSASGNTILGEKVFMSKFSPMPVTAECQVAETVINGKHVRVIDTPDMFDGFIEASVTDKHVKQCKQLCESEPSVYLLVMRVGRCTERERRILKMLEKSFGNKVSEQTVILLTWGGDLECEGMSLENLFSLQPTLKEITEKCGNRCVVFENRESDSDQVKKLMDTVVRMLEKRQK</sequence>
<feature type="domain" description="Caspase family p10" evidence="9">
    <location>
        <begin position="169"/>
        <end position="255"/>
    </location>
</feature>
<dbReference type="Ensembl" id="ENSOABT00000076496.1">
    <property type="protein sequence ID" value="ENSOABP00000071251.1"/>
    <property type="gene ID" value="ENSOABG00000037432.1"/>
</dbReference>
<dbReference type="InterPro" id="IPR006703">
    <property type="entry name" value="G_AIG1"/>
</dbReference>
<dbReference type="InterPro" id="IPR027417">
    <property type="entry name" value="P-loop_NTPase"/>
</dbReference>
<accession>A0AAZ1XSG3</accession>
<dbReference type="GO" id="GO:0072559">
    <property type="term" value="C:NLRP3 inflammasome complex"/>
    <property type="evidence" value="ECO:0007669"/>
    <property type="project" value="TreeGrafter"/>
</dbReference>
<proteinExistence type="inferred from homology"/>
<name>A0AAZ1XSG3_OREAU</name>
<dbReference type="InterPro" id="IPR002138">
    <property type="entry name" value="Pept_C14_p10"/>
</dbReference>
<dbReference type="GO" id="GO:0006508">
    <property type="term" value="P:proteolysis"/>
    <property type="evidence" value="ECO:0007669"/>
    <property type="project" value="UniProtKB-KW"/>
</dbReference>
<evidence type="ECO:0000313" key="13">
    <source>
        <dbReference type="Proteomes" id="UP000472276"/>
    </source>
</evidence>
<dbReference type="InterPro" id="IPR011600">
    <property type="entry name" value="Pept_C14_caspase"/>
</dbReference>
<keyword evidence="6" id="KW-0788">Thiol protease</keyword>
<dbReference type="PROSITE" id="PS01121">
    <property type="entry name" value="CASPASE_HIS"/>
    <property type="match status" value="1"/>
</dbReference>
<dbReference type="GO" id="GO:0050727">
    <property type="term" value="P:regulation of inflammatory response"/>
    <property type="evidence" value="ECO:0007669"/>
    <property type="project" value="TreeGrafter"/>
</dbReference>
<feature type="domain" description="Caspase family p20" evidence="10">
    <location>
        <begin position="22"/>
        <end position="146"/>
    </location>
</feature>
<dbReference type="InterPro" id="IPR002398">
    <property type="entry name" value="Pept_C14"/>
</dbReference>
<dbReference type="FunFam" id="3.40.50.300:FF:000366">
    <property type="entry name" value="GTPase, IMAP family member 2"/>
    <property type="match status" value="1"/>
</dbReference>
<dbReference type="PRINTS" id="PR00376">
    <property type="entry name" value="IL1BCENZYME"/>
</dbReference>
<dbReference type="PANTHER" id="PTHR47901">
    <property type="entry name" value="CASPASE RECRUITMENT DOMAIN-CONTAINING PROTEIN 18"/>
    <property type="match status" value="1"/>
</dbReference>
<evidence type="ECO:0000259" key="9">
    <source>
        <dbReference type="PROSITE" id="PS50207"/>
    </source>
</evidence>
<keyword evidence="13" id="KW-1185">Reference proteome</keyword>
<dbReference type="PROSITE" id="PS50208">
    <property type="entry name" value="CASPASE_P20"/>
    <property type="match status" value="1"/>
</dbReference>
<dbReference type="CDD" id="cd00032">
    <property type="entry name" value="CASc"/>
    <property type="match status" value="1"/>
</dbReference>
<dbReference type="GeneID" id="116336342"/>
<dbReference type="SUPFAM" id="SSF52540">
    <property type="entry name" value="P-loop containing nucleoside triphosphate hydrolases"/>
    <property type="match status" value="1"/>
</dbReference>
<dbReference type="InterPro" id="IPR001309">
    <property type="entry name" value="Pept_C14_p20"/>
</dbReference>
<dbReference type="InterPro" id="IPR015917">
    <property type="entry name" value="Pept_C14A"/>
</dbReference>
<evidence type="ECO:0000313" key="12">
    <source>
        <dbReference type="Ensembl" id="ENSOABP00000071251.1"/>
    </source>
</evidence>
<keyword evidence="7" id="KW-0865">Zymogen</keyword>
<dbReference type="AlphaFoldDB" id="A0AAZ1XSG3"/>
<gene>
    <name evidence="12" type="primary">LOC116336342</name>
</gene>
<dbReference type="RefSeq" id="XP_039473378.1">
    <property type="nucleotide sequence ID" value="XM_039617444.1"/>
</dbReference>
<dbReference type="PROSITE" id="PS50207">
    <property type="entry name" value="CASPASE_P10"/>
    <property type="match status" value="1"/>
</dbReference>
<evidence type="ECO:0000256" key="3">
    <source>
        <dbReference type="ARBA" id="ARBA00022670"/>
    </source>
</evidence>
<dbReference type="InterPro" id="IPR029030">
    <property type="entry name" value="Caspase-like_dom_sf"/>
</dbReference>
<dbReference type="Gene3D" id="3.40.50.1460">
    <property type="match status" value="1"/>
</dbReference>
<evidence type="ECO:0000256" key="4">
    <source>
        <dbReference type="ARBA" id="ARBA00022741"/>
    </source>
</evidence>
<dbReference type="KEGG" id="oau:116336342"/>
<evidence type="ECO:0000256" key="2">
    <source>
        <dbReference type="ARBA" id="ARBA00010134"/>
    </source>
</evidence>
<dbReference type="PANTHER" id="PTHR47901:SF3">
    <property type="entry name" value="CASPASE-1"/>
    <property type="match status" value="1"/>
</dbReference>
<reference evidence="13" key="1">
    <citation type="submission" date="2020-03" db="EMBL/GenBank/DDBJ databases">
        <title>Evolution of repeat sequences and sex chromosomes of tilapia species revealed by chromosome-level genomes.</title>
        <authorList>
            <person name="Xu L."/>
            <person name="Tao W."/>
            <person name="Wang D."/>
            <person name="Zhou Q."/>
        </authorList>
    </citation>
    <scope>NUCLEOTIDE SEQUENCE [LARGE SCALE GENOMIC DNA]</scope>
    <source>
        <strain evidence="13">Israel</strain>
    </source>
</reference>
<reference evidence="12" key="3">
    <citation type="submission" date="2025-09" db="UniProtKB">
        <authorList>
            <consortium name="Ensembl"/>
        </authorList>
    </citation>
    <scope>IDENTIFICATION</scope>
</reference>
<comment type="similarity">
    <text evidence="2 8">Belongs to the peptidase C14A family.</text>
</comment>
<dbReference type="Gene3D" id="3.40.50.300">
    <property type="entry name" value="P-loop containing nucleotide triphosphate hydrolases"/>
    <property type="match status" value="1"/>
</dbReference>
<evidence type="ECO:0000256" key="1">
    <source>
        <dbReference type="ARBA" id="ARBA00008535"/>
    </source>
</evidence>
<keyword evidence="4" id="KW-0547">Nucleotide-binding</keyword>
<organism evidence="12 13">
    <name type="scientific">Oreochromis aureus</name>
    <name type="common">Israeli tilapia</name>
    <name type="synonym">Chromis aureus</name>
    <dbReference type="NCBI Taxonomy" id="47969"/>
    <lineage>
        <taxon>Eukaryota</taxon>
        <taxon>Metazoa</taxon>
        <taxon>Chordata</taxon>
        <taxon>Craniata</taxon>
        <taxon>Vertebrata</taxon>
        <taxon>Euteleostomi</taxon>
        <taxon>Actinopterygii</taxon>
        <taxon>Neopterygii</taxon>
        <taxon>Teleostei</taxon>
        <taxon>Neoteleostei</taxon>
        <taxon>Acanthomorphata</taxon>
        <taxon>Ovalentaria</taxon>
        <taxon>Cichlomorphae</taxon>
        <taxon>Cichliformes</taxon>
        <taxon>Cichlidae</taxon>
        <taxon>African cichlids</taxon>
        <taxon>Pseudocrenilabrinae</taxon>
        <taxon>Oreochromini</taxon>
        <taxon>Oreochromis</taxon>
    </lineage>
</organism>
<dbReference type="GO" id="GO:0097169">
    <property type="term" value="C:AIM2 inflammasome complex"/>
    <property type="evidence" value="ECO:0007669"/>
    <property type="project" value="TreeGrafter"/>
</dbReference>
<dbReference type="InterPro" id="IPR033139">
    <property type="entry name" value="Caspase_cys_AS"/>
</dbReference>
<dbReference type="InterPro" id="IPR016129">
    <property type="entry name" value="Caspase_his_AS"/>
</dbReference>
<evidence type="ECO:0000256" key="8">
    <source>
        <dbReference type="RuleBase" id="RU003971"/>
    </source>
</evidence>
<dbReference type="Proteomes" id="UP000472276">
    <property type="component" value="Unassembled WGS sequence"/>
</dbReference>
<dbReference type="SUPFAM" id="SSF52129">
    <property type="entry name" value="Caspase-like"/>
    <property type="match status" value="1"/>
</dbReference>
<dbReference type="Pfam" id="PF04548">
    <property type="entry name" value="AIG1"/>
    <property type="match status" value="1"/>
</dbReference>
<evidence type="ECO:0000259" key="10">
    <source>
        <dbReference type="PROSITE" id="PS50208"/>
    </source>
</evidence>
<keyword evidence="3" id="KW-0645">Protease</keyword>
<evidence type="ECO:0000259" key="11">
    <source>
        <dbReference type="PROSITE" id="PS51720"/>
    </source>
</evidence>
<dbReference type="SMART" id="SM00115">
    <property type="entry name" value="CASc"/>
    <property type="match status" value="1"/>
</dbReference>
<evidence type="ECO:0000256" key="5">
    <source>
        <dbReference type="ARBA" id="ARBA00022801"/>
    </source>
</evidence>